<evidence type="ECO:0000313" key="2">
    <source>
        <dbReference type="Proteomes" id="UP000694567"/>
    </source>
</evidence>
<dbReference type="Proteomes" id="UP000694567">
    <property type="component" value="Unplaced"/>
</dbReference>
<reference evidence="1" key="2">
    <citation type="submission" date="2025-09" db="UniProtKB">
        <authorList>
            <consortium name="Ensembl"/>
        </authorList>
    </citation>
    <scope>IDENTIFICATION</scope>
</reference>
<dbReference type="AlphaFoldDB" id="A0A8C0FFI8"/>
<evidence type="ECO:0000313" key="1">
    <source>
        <dbReference type="Ensembl" id="ENSBOBP00000017949.1"/>
    </source>
</evidence>
<dbReference type="Ensembl" id="ENSBOBT00000018350.1">
    <property type="protein sequence ID" value="ENSBOBP00000017949.1"/>
    <property type="gene ID" value="ENSBOBG00000011119.1"/>
</dbReference>
<protein>
    <submittedName>
        <fullName evidence="1">Uncharacterized protein</fullName>
    </submittedName>
</protein>
<keyword evidence="2" id="KW-1185">Reference proteome</keyword>
<reference evidence="1" key="1">
    <citation type="submission" date="2025-08" db="UniProtKB">
        <authorList>
            <consortium name="Ensembl"/>
        </authorList>
    </citation>
    <scope>IDENTIFICATION</scope>
</reference>
<organism evidence="1 2">
    <name type="scientific">Bubo bubo</name>
    <name type="common">Eurasian eagle-owl</name>
    <name type="synonym">Strix bubo</name>
    <dbReference type="NCBI Taxonomy" id="30461"/>
    <lineage>
        <taxon>Eukaryota</taxon>
        <taxon>Metazoa</taxon>
        <taxon>Chordata</taxon>
        <taxon>Craniata</taxon>
        <taxon>Vertebrata</taxon>
        <taxon>Euteleostomi</taxon>
        <taxon>Archelosauria</taxon>
        <taxon>Archosauria</taxon>
        <taxon>Dinosauria</taxon>
        <taxon>Saurischia</taxon>
        <taxon>Theropoda</taxon>
        <taxon>Coelurosauria</taxon>
        <taxon>Aves</taxon>
        <taxon>Neognathae</taxon>
        <taxon>Neoaves</taxon>
        <taxon>Telluraves</taxon>
        <taxon>Strigiformes</taxon>
        <taxon>Strigidae</taxon>
        <taxon>Bubo</taxon>
    </lineage>
</organism>
<accession>A0A8C0FFI8</accession>
<sequence>FHRLGRNSIYSCVHLPKSSANSTKPCCLLVSLSQEIILCPPCHPAEPWLSITCLFRPLQWKVQQQTDAITVYHCLMCTCDPFWKLKSEVSIYQLMTCNFKNNHLTMLT</sequence>
<proteinExistence type="predicted"/>
<name>A0A8C0FFI8_BUBBB</name>